<feature type="compositionally biased region" description="Polar residues" evidence="1">
    <location>
        <begin position="1"/>
        <end position="17"/>
    </location>
</feature>
<dbReference type="GeneID" id="25974531"/>
<dbReference type="HOGENOM" id="CLU_1749855_0_0_1"/>
<reference evidence="2 3" key="1">
    <citation type="journal article" date="2011" name="Proc. Natl. Acad. Sci. U.S.A.">
        <title>Genome and transcriptome analyses of the mountain pine beetle-fungal symbiont Grosmannia clavigera, a lodgepole pine pathogen.</title>
        <authorList>
            <person name="DiGuistini S."/>
            <person name="Wang Y."/>
            <person name="Liao N.Y."/>
            <person name="Taylor G."/>
            <person name="Tanguay P."/>
            <person name="Feau N."/>
            <person name="Henrissat B."/>
            <person name="Chan S.K."/>
            <person name="Hesse-Orce U."/>
            <person name="Alamouti S.M."/>
            <person name="Tsui C.K.M."/>
            <person name="Docking R.T."/>
            <person name="Levasseur A."/>
            <person name="Haridas S."/>
            <person name="Robertson G."/>
            <person name="Birol I."/>
            <person name="Holt R.A."/>
            <person name="Marra M.A."/>
            <person name="Hamelin R.C."/>
            <person name="Hirst M."/>
            <person name="Jones S.J.M."/>
            <person name="Bohlmann J."/>
            <person name="Breuil C."/>
        </authorList>
    </citation>
    <scope>NUCLEOTIDE SEQUENCE [LARGE SCALE GENOMIC DNA]</scope>
    <source>
        <strain evidence="3">kw1407 / UAMH 11150</strain>
    </source>
</reference>
<evidence type="ECO:0000313" key="2">
    <source>
        <dbReference type="EMBL" id="EFX04703.1"/>
    </source>
</evidence>
<dbReference type="AlphaFoldDB" id="F0XEQ2"/>
<dbReference type="RefSeq" id="XP_014174185.1">
    <property type="nucleotide sequence ID" value="XM_014318710.1"/>
</dbReference>
<protein>
    <submittedName>
        <fullName evidence="2">Uncharacterized protein</fullName>
    </submittedName>
</protein>
<accession>F0XEQ2</accession>
<evidence type="ECO:0000313" key="3">
    <source>
        <dbReference type="Proteomes" id="UP000007796"/>
    </source>
</evidence>
<keyword evidence="3" id="KW-1185">Reference proteome</keyword>
<dbReference type="EMBL" id="GL629765">
    <property type="protein sequence ID" value="EFX04703.1"/>
    <property type="molecule type" value="Genomic_DNA"/>
</dbReference>
<feature type="region of interest" description="Disordered" evidence="1">
    <location>
        <begin position="1"/>
        <end position="46"/>
    </location>
</feature>
<name>F0XEQ2_GROCL</name>
<proteinExistence type="predicted"/>
<dbReference type="Proteomes" id="UP000007796">
    <property type="component" value="Unassembled WGS sequence"/>
</dbReference>
<dbReference type="InParanoid" id="F0XEQ2"/>
<gene>
    <name evidence="2" type="ORF">CMQ_1631</name>
</gene>
<evidence type="ECO:0000256" key="1">
    <source>
        <dbReference type="SAM" id="MobiDB-lite"/>
    </source>
</evidence>
<organism evidence="3">
    <name type="scientific">Grosmannia clavigera (strain kw1407 / UAMH 11150)</name>
    <name type="common">Blue stain fungus</name>
    <name type="synonym">Graphiocladiella clavigera</name>
    <dbReference type="NCBI Taxonomy" id="655863"/>
    <lineage>
        <taxon>Eukaryota</taxon>
        <taxon>Fungi</taxon>
        <taxon>Dikarya</taxon>
        <taxon>Ascomycota</taxon>
        <taxon>Pezizomycotina</taxon>
        <taxon>Sordariomycetes</taxon>
        <taxon>Sordariomycetidae</taxon>
        <taxon>Ophiostomatales</taxon>
        <taxon>Ophiostomataceae</taxon>
        <taxon>Leptographium</taxon>
    </lineage>
</organism>
<sequence length="149" mass="15487">MTSARARQLQENSGSDSQEAKALALPVPSPRSALSRGLAGHDASQGRYLPGDNAMVGASAVQVESARPSRLSALAVSNFAVSLLPCRCRTALRLDSLSLPSLLPREITEPPHVFSPPTTAVRNQSTPQYPSATEAAAACTCSTGPTFAN</sequence>